<reference evidence="1" key="1">
    <citation type="submission" date="2020-05" db="EMBL/GenBank/DDBJ databases">
        <authorList>
            <person name="Chiriac C."/>
            <person name="Salcher M."/>
            <person name="Ghai R."/>
            <person name="Kavagutti S V."/>
        </authorList>
    </citation>
    <scope>NUCLEOTIDE SEQUENCE</scope>
</reference>
<protein>
    <submittedName>
        <fullName evidence="1">Unannotated protein</fullName>
    </submittedName>
</protein>
<gene>
    <name evidence="1" type="ORF">UFOPK1410_00459</name>
</gene>
<dbReference type="AlphaFoldDB" id="A0A6J6BAS5"/>
<dbReference type="EMBL" id="CAEZSH010000040">
    <property type="protein sequence ID" value="CAB4535956.1"/>
    <property type="molecule type" value="Genomic_DNA"/>
</dbReference>
<accession>A0A6J6BAS5</accession>
<proteinExistence type="predicted"/>
<name>A0A6J6BAS5_9ZZZZ</name>
<evidence type="ECO:0000313" key="1">
    <source>
        <dbReference type="EMBL" id="CAB4535956.1"/>
    </source>
</evidence>
<organism evidence="1">
    <name type="scientific">freshwater metagenome</name>
    <dbReference type="NCBI Taxonomy" id="449393"/>
    <lineage>
        <taxon>unclassified sequences</taxon>
        <taxon>metagenomes</taxon>
        <taxon>ecological metagenomes</taxon>
    </lineage>
</organism>
<sequence length="98" mass="10664">MRVQSKTLQVLFGTDARNQTWHVGTRQTKLLVFARGGKKLVGVGVHSGVYANSHRLHATLCLGGGCDALKFNLAVNDNRTDARGNGSTDFRKRLVVTV</sequence>